<dbReference type="EMBL" id="OX458333">
    <property type="protein sequence ID" value="CAI8751618.1"/>
    <property type="molecule type" value="Genomic_DNA"/>
</dbReference>
<dbReference type="Proteomes" id="UP001162030">
    <property type="component" value="Chromosome"/>
</dbReference>
<protein>
    <submittedName>
        <fullName evidence="1">Uncharacterized protein</fullName>
    </submittedName>
</protein>
<gene>
    <name evidence="1" type="ORF">MSZNOR_0660</name>
</gene>
<keyword evidence="2" id="KW-1185">Reference proteome</keyword>
<accession>A0ABN8WY06</accession>
<reference evidence="1 2" key="1">
    <citation type="submission" date="2023-03" db="EMBL/GenBank/DDBJ databases">
        <authorList>
            <person name="Pearce D."/>
        </authorList>
    </citation>
    <scope>NUCLEOTIDE SEQUENCE [LARGE SCALE GENOMIC DNA]</scope>
    <source>
        <strain evidence="1">Msz</strain>
    </source>
</reference>
<organism evidence="1 2">
    <name type="scientific">Methylocaldum szegediense</name>
    <dbReference type="NCBI Taxonomy" id="73780"/>
    <lineage>
        <taxon>Bacteria</taxon>
        <taxon>Pseudomonadati</taxon>
        <taxon>Pseudomonadota</taxon>
        <taxon>Gammaproteobacteria</taxon>
        <taxon>Methylococcales</taxon>
        <taxon>Methylococcaceae</taxon>
        <taxon>Methylocaldum</taxon>
    </lineage>
</organism>
<evidence type="ECO:0000313" key="2">
    <source>
        <dbReference type="Proteomes" id="UP001162030"/>
    </source>
</evidence>
<evidence type="ECO:0000313" key="1">
    <source>
        <dbReference type="EMBL" id="CAI8751618.1"/>
    </source>
</evidence>
<name>A0ABN8WY06_9GAMM</name>
<proteinExistence type="predicted"/>
<sequence>MPISCAWMPYLARALPAPSKTIAGKRLLNCKKLRKLLSRGAGWADEEIEYFRTVCGPVMWDYGYDENYYFRDLSKTL</sequence>